<comment type="catalytic activity">
    <reaction evidence="1">
        <text>ATP + protein L-histidine = ADP + protein N-phospho-L-histidine.</text>
        <dbReference type="EC" id="2.7.13.3"/>
    </reaction>
</comment>
<name>K9TMX3_9CYAN</name>
<dbReference type="AlphaFoldDB" id="K9TMX3"/>
<evidence type="ECO:0000256" key="6">
    <source>
        <dbReference type="ARBA" id="ARBA00023012"/>
    </source>
</evidence>
<evidence type="ECO:0000256" key="5">
    <source>
        <dbReference type="ARBA" id="ARBA00022777"/>
    </source>
</evidence>
<dbReference type="InParanoid" id="K9TMX3"/>
<dbReference type="CDD" id="cd00082">
    <property type="entry name" value="HisKA"/>
    <property type="match status" value="1"/>
</dbReference>
<gene>
    <name evidence="9" type="ORF">Oscil6304_4225</name>
</gene>
<keyword evidence="10" id="KW-1185">Reference proteome</keyword>
<dbReference type="Gene3D" id="1.10.287.130">
    <property type="match status" value="1"/>
</dbReference>
<evidence type="ECO:0000256" key="3">
    <source>
        <dbReference type="ARBA" id="ARBA00022553"/>
    </source>
</evidence>
<keyword evidence="6" id="KW-0902">Two-component regulatory system</keyword>
<dbReference type="RefSeq" id="WP_015150377.1">
    <property type="nucleotide sequence ID" value="NC_019693.1"/>
</dbReference>
<dbReference type="SMART" id="SM00388">
    <property type="entry name" value="HisKA"/>
    <property type="match status" value="1"/>
</dbReference>
<dbReference type="PRINTS" id="PR00344">
    <property type="entry name" value="BCTRLSENSOR"/>
</dbReference>
<dbReference type="PROSITE" id="PS50109">
    <property type="entry name" value="HIS_KIN"/>
    <property type="match status" value="1"/>
</dbReference>
<dbReference type="FunFam" id="3.30.565.10:FF:000006">
    <property type="entry name" value="Sensor histidine kinase WalK"/>
    <property type="match status" value="1"/>
</dbReference>
<dbReference type="SUPFAM" id="SSF47384">
    <property type="entry name" value="Homodimeric domain of signal transducing histidine kinase"/>
    <property type="match status" value="1"/>
</dbReference>
<dbReference type="CDD" id="cd00075">
    <property type="entry name" value="HATPase"/>
    <property type="match status" value="1"/>
</dbReference>
<dbReference type="PANTHER" id="PTHR43711:SF1">
    <property type="entry name" value="HISTIDINE KINASE 1"/>
    <property type="match status" value="1"/>
</dbReference>
<keyword evidence="7" id="KW-0472">Membrane</keyword>
<dbReference type="FunCoup" id="K9TMX3">
    <property type="interactions" value="260"/>
</dbReference>
<dbReference type="InterPro" id="IPR005467">
    <property type="entry name" value="His_kinase_dom"/>
</dbReference>
<accession>K9TMX3</accession>
<keyword evidence="5 9" id="KW-0418">Kinase</keyword>
<reference evidence="9 10" key="1">
    <citation type="submission" date="2012-06" db="EMBL/GenBank/DDBJ databases">
        <title>Finished chromosome of genome of Oscillatoria acuminata PCC 6304.</title>
        <authorList>
            <consortium name="US DOE Joint Genome Institute"/>
            <person name="Gugger M."/>
            <person name="Coursin T."/>
            <person name="Rippka R."/>
            <person name="Tandeau De Marsac N."/>
            <person name="Huntemann M."/>
            <person name="Wei C.-L."/>
            <person name="Han J."/>
            <person name="Detter J.C."/>
            <person name="Han C."/>
            <person name="Tapia R."/>
            <person name="Davenport K."/>
            <person name="Daligault H."/>
            <person name="Erkkila T."/>
            <person name="Gu W."/>
            <person name="Munk A.C.C."/>
            <person name="Teshima H."/>
            <person name="Xu Y."/>
            <person name="Chain P."/>
            <person name="Chen A."/>
            <person name="Krypides N."/>
            <person name="Mavromatis K."/>
            <person name="Markowitz V."/>
            <person name="Szeto E."/>
            <person name="Ivanova N."/>
            <person name="Mikhailova N."/>
            <person name="Ovchinnikova G."/>
            <person name="Pagani I."/>
            <person name="Pati A."/>
            <person name="Goodwin L."/>
            <person name="Peters L."/>
            <person name="Pitluck S."/>
            <person name="Woyke T."/>
            <person name="Kerfeld C."/>
        </authorList>
    </citation>
    <scope>NUCLEOTIDE SEQUENCE [LARGE SCALE GENOMIC DNA]</scope>
    <source>
        <strain evidence="9 10">PCC 6304</strain>
    </source>
</reference>
<dbReference type="InterPro" id="IPR003594">
    <property type="entry name" value="HATPase_dom"/>
</dbReference>
<dbReference type="EMBL" id="CP003607">
    <property type="protein sequence ID" value="AFY83753.1"/>
    <property type="molecule type" value="Genomic_DNA"/>
</dbReference>
<keyword evidence="7" id="KW-1133">Transmembrane helix</keyword>
<dbReference type="InterPro" id="IPR036890">
    <property type="entry name" value="HATPase_C_sf"/>
</dbReference>
<organism evidence="9 10">
    <name type="scientific">Oscillatoria acuminata PCC 6304</name>
    <dbReference type="NCBI Taxonomy" id="56110"/>
    <lineage>
        <taxon>Bacteria</taxon>
        <taxon>Bacillati</taxon>
        <taxon>Cyanobacteriota</taxon>
        <taxon>Cyanophyceae</taxon>
        <taxon>Oscillatoriophycideae</taxon>
        <taxon>Oscillatoriales</taxon>
        <taxon>Oscillatoriaceae</taxon>
        <taxon>Oscillatoria</taxon>
    </lineage>
</organism>
<dbReference type="PATRIC" id="fig|56110.3.peg.5123"/>
<sequence>MPISKPRSKPISPGQFSRLQTRLLLSYLLVIATTLGAFCTAVYAMVARDLNQQLNASLHQIGGTSASTLEIIQHEYEEVTTEDEYQGYIPRKADGTFVAISLSQLMDKYRVYSIPPFVPNPLISEDQGVEWFDKKQQLMVREGNFFPTQSLPKLVAPKGQIIEEGNIRSFILPVYAGAKSEQLLGYVRATKSMDLLNAELRRFQQGLMAGVAIVSGLVTMGGFWLTRESLKPILRSFEQLKQFTSDASHELRSPLTAIRASIAVMQSHPERVHPADVEKLKAIASASVQMSQLVDDLLLLARLDRQAPDRTVWRQIALDEILEDLVDLYSDRAESANLNLQSQLIPNLEVYADPSELSRLFTNLLANALQYTPSGGTVTVSLQRSRTHALIQIEDTGIGINSDQLPHIFDRFWRADQARSQHQGGSGLGLAIAKTIAQTHGGDITVQSQLGQGSCFQVKIPLPGPPRSPKNWGGA</sequence>
<feature type="transmembrane region" description="Helical" evidence="7">
    <location>
        <begin position="24"/>
        <end position="46"/>
    </location>
</feature>
<keyword evidence="7" id="KW-0812">Transmembrane</keyword>
<dbReference type="Proteomes" id="UP000010367">
    <property type="component" value="Chromosome"/>
</dbReference>
<protein>
    <recommendedName>
        <fullName evidence="2">histidine kinase</fullName>
        <ecNumber evidence="2">2.7.13.3</ecNumber>
    </recommendedName>
</protein>
<feature type="domain" description="Histidine kinase" evidence="8">
    <location>
        <begin position="246"/>
        <end position="464"/>
    </location>
</feature>
<keyword evidence="4" id="KW-0808">Transferase</keyword>
<dbReference type="SUPFAM" id="SSF55874">
    <property type="entry name" value="ATPase domain of HSP90 chaperone/DNA topoisomerase II/histidine kinase"/>
    <property type="match status" value="1"/>
</dbReference>
<dbReference type="InterPro" id="IPR003661">
    <property type="entry name" value="HisK_dim/P_dom"/>
</dbReference>
<dbReference type="GO" id="GO:0000155">
    <property type="term" value="F:phosphorelay sensor kinase activity"/>
    <property type="evidence" value="ECO:0007669"/>
    <property type="project" value="InterPro"/>
</dbReference>
<dbReference type="Gene3D" id="3.30.565.10">
    <property type="entry name" value="Histidine kinase-like ATPase, C-terminal domain"/>
    <property type="match status" value="1"/>
</dbReference>
<dbReference type="Pfam" id="PF00512">
    <property type="entry name" value="HisKA"/>
    <property type="match status" value="1"/>
</dbReference>
<evidence type="ECO:0000259" key="8">
    <source>
        <dbReference type="PROSITE" id="PS50109"/>
    </source>
</evidence>
<dbReference type="KEGG" id="oac:Oscil6304_4225"/>
<dbReference type="PANTHER" id="PTHR43711">
    <property type="entry name" value="TWO-COMPONENT HISTIDINE KINASE"/>
    <property type="match status" value="1"/>
</dbReference>
<dbReference type="HOGENOM" id="CLU_000445_89_6_3"/>
<dbReference type="EC" id="2.7.13.3" evidence="2"/>
<dbReference type="eggNOG" id="COG5002">
    <property type="taxonomic scope" value="Bacteria"/>
</dbReference>
<evidence type="ECO:0000256" key="7">
    <source>
        <dbReference type="SAM" id="Phobius"/>
    </source>
</evidence>
<keyword evidence="3" id="KW-0597">Phosphoprotein</keyword>
<dbReference type="InterPro" id="IPR050736">
    <property type="entry name" value="Sensor_HK_Regulatory"/>
</dbReference>
<dbReference type="Pfam" id="PF02518">
    <property type="entry name" value="HATPase_c"/>
    <property type="match status" value="1"/>
</dbReference>
<dbReference type="SMART" id="SM00387">
    <property type="entry name" value="HATPase_c"/>
    <property type="match status" value="1"/>
</dbReference>
<dbReference type="STRING" id="56110.Oscil6304_4225"/>
<evidence type="ECO:0000313" key="9">
    <source>
        <dbReference type="EMBL" id="AFY83753.1"/>
    </source>
</evidence>
<evidence type="ECO:0000256" key="2">
    <source>
        <dbReference type="ARBA" id="ARBA00012438"/>
    </source>
</evidence>
<proteinExistence type="predicted"/>
<evidence type="ECO:0000313" key="10">
    <source>
        <dbReference type="Proteomes" id="UP000010367"/>
    </source>
</evidence>
<dbReference type="InterPro" id="IPR036097">
    <property type="entry name" value="HisK_dim/P_sf"/>
</dbReference>
<evidence type="ECO:0000256" key="4">
    <source>
        <dbReference type="ARBA" id="ARBA00022679"/>
    </source>
</evidence>
<evidence type="ECO:0000256" key="1">
    <source>
        <dbReference type="ARBA" id="ARBA00000085"/>
    </source>
</evidence>
<dbReference type="InterPro" id="IPR004358">
    <property type="entry name" value="Sig_transdc_His_kin-like_C"/>
</dbReference>